<evidence type="ECO:0000256" key="3">
    <source>
        <dbReference type="PROSITE-ProRule" id="PRU00266"/>
    </source>
</evidence>
<name>A0A1R3GPJ1_COCAP</name>
<protein>
    <submittedName>
        <fullName evidence="7">Double-stranded RNA-binding protein</fullName>
    </submittedName>
</protein>
<evidence type="ECO:0000313" key="8">
    <source>
        <dbReference type="Proteomes" id="UP000188268"/>
    </source>
</evidence>
<feature type="signal peptide" evidence="5">
    <location>
        <begin position="1"/>
        <end position="24"/>
    </location>
</feature>
<dbReference type="Gene3D" id="3.30.160.20">
    <property type="match status" value="2"/>
</dbReference>
<proteinExistence type="predicted"/>
<dbReference type="EMBL" id="AWWV01013823">
    <property type="protein sequence ID" value="OMO59930.1"/>
    <property type="molecule type" value="Genomic_DNA"/>
</dbReference>
<sequence length="286" mass="31885">MGRNYMHFALSCFIFFSRVQFLSSFCNEVVGSVDPKESEKKGKGRQSESEMNKGGLPEHLLHKNRLQEYAQKAGLQHPVYQTSSQGFPHAPKFRASVRVNQTTYTSSLTFPHKKEAEQNVAKIALDTIKQAAIKDKPSFSTIYEDPNSCKSILLEFAVKTNHRCPRYTTIQQNKLHPVYVSSLVFNGKTYAGEVAGSKKEAEQLVARIAIESLLEILLQIINSKNRTYPEPEVRTVNESINQSNAQKPVSAGPSEQPNGGQKSSIVNLTSAVQSAIANQKNKRKLE</sequence>
<evidence type="ECO:0000259" key="6">
    <source>
        <dbReference type="PROSITE" id="PS50137"/>
    </source>
</evidence>
<evidence type="ECO:0000256" key="5">
    <source>
        <dbReference type="SAM" id="SignalP"/>
    </source>
</evidence>
<dbReference type="PANTHER" id="PTHR46031">
    <property type="match status" value="1"/>
</dbReference>
<keyword evidence="8" id="KW-1185">Reference proteome</keyword>
<dbReference type="SUPFAM" id="SSF54768">
    <property type="entry name" value="dsRNA-binding domain-like"/>
    <property type="match status" value="2"/>
</dbReference>
<evidence type="ECO:0000313" key="7">
    <source>
        <dbReference type="EMBL" id="OMO59930.1"/>
    </source>
</evidence>
<feature type="domain" description="DRBM" evidence="6">
    <location>
        <begin position="148"/>
        <end position="215"/>
    </location>
</feature>
<feature type="region of interest" description="Disordered" evidence="4">
    <location>
        <begin position="240"/>
        <end position="264"/>
    </location>
</feature>
<feature type="non-terminal residue" evidence="7">
    <location>
        <position position="286"/>
    </location>
</feature>
<dbReference type="Pfam" id="PF00035">
    <property type="entry name" value="dsrm"/>
    <property type="match status" value="2"/>
</dbReference>
<dbReference type="GO" id="GO:0003723">
    <property type="term" value="F:RNA binding"/>
    <property type="evidence" value="ECO:0007669"/>
    <property type="project" value="UniProtKB-UniRule"/>
</dbReference>
<dbReference type="Gramene" id="OMO59930">
    <property type="protein sequence ID" value="OMO59930"/>
    <property type="gene ID" value="CCACVL1_24530"/>
</dbReference>
<feature type="region of interest" description="Disordered" evidence="4">
    <location>
        <begin position="34"/>
        <end position="56"/>
    </location>
</feature>
<dbReference type="STRING" id="210143.A0A1R3GPJ1"/>
<dbReference type="OrthoDB" id="995632at2759"/>
<dbReference type="Proteomes" id="UP000188268">
    <property type="component" value="Unassembled WGS sequence"/>
</dbReference>
<accession>A0A1R3GPJ1</accession>
<feature type="chain" id="PRO_5012819794" evidence="5">
    <location>
        <begin position="25"/>
        <end position="286"/>
    </location>
</feature>
<keyword evidence="5" id="KW-0732">Signal</keyword>
<dbReference type="PROSITE" id="PS50137">
    <property type="entry name" value="DS_RBD"/>
    <property type="match status" value="2"/>
</dbReference>
<keyword evidence="2 3" id="KW-0694">RNA-binding</keyword>
<dbReference type="SMART" id="SM00358">
    <property type="entry name" value="DSRM"/>
    <property type="match status" value="2"/>
</dbReference>
<feature type="domain" description="DRBM" evidence="6">
    <location>
        <begin position="61"/>
        <end position="130"/>
    </location>
</feature>
<dbReference type="PANTHER" id="PTHR46031:SF37">
    <property type="entry name" value="DRBM DOMAIN-CONTAINING PROTEIN"/>
    <property type="match status" value="1"/>
</dbReference>
<evidence type="ECO:0000256" key="2">
    <source>
        <dbReference type="ARBA" id="ARBA00022884"/>
    </source>
</evidence>
<evidence type="ECO:0000256" key="4">
    <source>
        <dbReference type="SAM" id="MobiDB-lite"/>
    </source>
</evidence>
<keyword evidence="1" id="KW-0677">Repeat</keyword>
<gene>
    <name evidence="7" type="ORF">CCACVL1_24530</name>
</gene>
<reference evidence="7 8" key="1">
    <citation type="submission" date="2013-09" db="EMBL/GenBank/DDBJ databases">
        <title>Corchorus capsularis genome sequencing.</title>
        <authorList>
            <person name="Alam M."/>
            <person name="Haque M.S."/>
            <person name="Islam M.S."/>
            <person name="Emdad E.M."/>
            <person name="Islam M.M."/>
            <person name="Ahmed B."/>
            <person name="Halim A."/>
            <person name="Hossen Q.M.M."/>
            <person name="Hossain M.Z."/>
            <person name="Ahmed R."/>
            <person name="Khan M.M."/>
            <person name="Islam R."/>
            <person name="Rashid M.M."/>
            <person name="Khan S.A."/>
            <person name="Rahman M.S."/>
            <person name="Alam M."/>
        </authorList>
    </citation>
    <scope>NUCLEOTIDE SEQUENCE [LARGE SCALE GENOMIC DNA]</scope>
    <source>
        <strain evidence="8">cv. CVL-1</strain>
        <tissue evidence="7">Whole seedling</tissue>
    </source>
</reference>
<comment type="caution">
    <text evidence="7">The sequence shown here is derived from an EMBL/GenBank/DDBJ whole genome shotgun (WGS) entry which is preliminary data.</text>
</comment>
<dbReference type="OMA" id="HRCPRYT"/>
<organism evidence="7 8">
    <name type="scientific">Corchorus capsularis</name>
    <name type="common">Jute</name>
    <dbReference type="NCBI Taxonomy" id="210143"/>
    <lineage>
        <taxon>Eukaryota</taxon>
        <taxon>Viridiplantae</taxon>
        <taxon>Streptophyta</taxon>
        <taxon>Embryophyta</taxon>
        <taxon>Tracheophyta</taxon>
        <taxon>Spermatophyta</taxon>
        <taxon>Magnoliopsida</taxon>
        <taxon>eudicotyledons</taxon>
        <taxon>Gunneridae</taxon>
        <taxon>Pentapetalae</taxon>
        <taxon>rosids</taxon>
        <taxon>malvids</taxon>
        <taxon>Malvales</taxon>
        <taxon>Malvaceae</taxon>
        <taxon>Grewioideae</taxon>
        <taxon>Apeibeae</taxon>
        <taxon>Corchorus</taxon>
    </lineage>
</organism>
<feature type="compositionally biased region" description="Basic and acidic residues" evidence="4">
    <location>
        <begin position="34"/>
        <end position="51"/>
    </location>
</feature>
<dbReference type="InterPro" id="IPR014720">
    <property type="entry name" value="dsRBD_dom"/>
</dbReference>
<dbReference type="AlphaFoldDB" id="A0A1R3GPJ1"/>
<evidence type="ECO:0000256" key="1">
    <source>
        <dbReference type="ARBA" id="ARBA00022737"/>
    </source>
</evidence>